<dbReference type="RefSeq" id="WP_377413054.1">
    <property type="nucleotide sequence ID" value="NZ_JBHSRS010000017.1"/>
</dbReference>
<protein>
    <submittedName>
        <fullName evidence="2">Uncharacterized protein</fullName>
    </submittedName>
</protein>
<keyword evidence="1" id="KW-0812">Transmembrane</keyword>
<dbReference type="EMBL" id="JBHSRS010000017">
    <property type="protein sequence ID" value="MFC6281221.1"/>
    <property type="molecule type" value="Genomic_DNA"/>
</dbReference>
<dbReference type="Proteomes" id="UP001596270">
    <property type="component" value="Unassembled WGS sequence"/>
</dbReference>
<name>A0ABW1TUC9_9BURK</name>
<evidence type="ECO:0000256" key="1">
    <source>
        <dbReference type="SAM" id="Phobius"/>
    </source>
</evidence>
<accession>A0ABW1TUC9</accession>
<keyword evidence="1" id="KW-0472">Membrane</keyword>
<keyword evidence="3" id="KW-1185">Reference proteome</keyword>
<proteinExistence type="predicted"/>
<comment type="caution">
    <text evidence="2">The sequence shown here is derived from an EMBL/GenBank/DDBJ whole genome shotgun (WGS) entry which is preliminary data.</text>
</comment>
<evidence type="ECO:0000313" key="3">
    <source>
        <dbReference type="Proteomes" id="UP001596270"/>
    </source>
</evidence>
<sequence length="167" mass="18536">MSSTATESQTQPPDQNSEVLALVHQILVMPDQQRQALARVWAAMDPSFGQDQSQRGGSFPSEAIAQDGVIDPNAVAKLTEWISAQQPLPPKERIEKLKAALDQESEEWVITLLHAEIAKVQNAHPWLAAENAVVRYAYEHPVLMFVALFGLGLGLYRFGKVFVGWIF</sequence>
<reference evidence="3" key="1">
    <citation type="journal article" date="2019" name="Int. J. Syst. Evol. Microbiol.">
        <title>The Global Catalogue of Microorganisms (GCM) 10K type strain sequencing project: providing services to taxonomists for standard genome sequencing and annotation.</title>
        <authorList>
            <consortium name="The Broad Institute Genomics Platform"/>
            <consortium name="The Broad Institute Genome Sequencing Center for Infectious Disease"/>
            <person name="Wu L."/>
            <person name="Ma J."/>
        </authorList>
    </citation>
    <scope>NUCLEOTIDE SEQUENCE [LARGE SCALE GENOMIC DNA]</scope>
    <source>
        <strain evidence="3">CCUG 39402</strain>
    </source>
</reference>
<feature type="transmembrane region" description="Helical" evidence="1">
    <location>
        <begin position="142"/>
        <end position="159"/>
    </location>
</feature>
<organism evidence="2 3">
    <name type="scientific">Polaromonas aquatica</name>
    <dbReference type="NCBI Taxonomy" id="332657"/>
    <lineage>
        <taxon>Bacteria</taxon>
        <taxon>Pseudomonadati</taxon>
        <taxon>Pseudomonadota</taxon>
        <taxon>Betaproteobacteria</taxon>
        <taxon>Burkholderiales</taxon>
        <taxon>Comamonadaceae</taxon>
        <taxon>Polaromonas</taxon>
    </lineage>
</organism>
<gene>
    <name evidence="2" type="ORF">ACFQND_08270</name>
</gene>
<keyword evidence="1" id="KW-1133">Transmembrane helix</keyword>
<evidence type="ECO:0000313" key="2">
    <source>
        <dbReference type="EMBL" id="MFC6281221.1"/>
    </source>
</evidence>